<feature type="transmembrane region" description="Helical" evidence="1">
    <location>
        <begin position="6"/>
        <end position="30"/>
    </location>
</feature>
<evidence type="ECO:0000313" key="3">
    <source>
        <dbReference type="Proteomes" id="UP000032232"/>
    </source>
</evidence>
<comment type="caution">
    <text evidence="2">The sequence shown here is derived from an EMBL/GenBank/DDBJ whole genome shotgun (WGS) entry which is preliminary data.</text>
</comment>
<dbReference type="EMBL" id="JYFE01000025">
    <property type="protein sequence ID" value="KIT16918.1"/>
    <property type="molecule type" value="Genomic_DNA"/>
</dbReference>
<dbReference type="RefSeq" id="WP_052500827.1">
    <property type="nucleotide sequence ID" value="NZ_FZPF01000006.1"/>
</dbReference>
<dbReference type="PATRIC" id="fig|935700.4.peg.1468"/>
<name>A0A0D1DAG7_9RHOB</name>
<dbReference type="InterPro" id="IPR025961">
    <property type="entry name" value="Metal_resist"/>
</dbReference>
<keyword evidence="1" id="KW-0812">Transmembrane</keyword>
<dbReference type="AlphaFoldDB" id="A0A0D1DAG7"/>
<keyword evidence="3" id="KW-1185">Reference proteome</keyword>
<dbReference type="STRING" id="935700.jaqu_14170"/>
<gene>
    <name evidence="2" type="ORF">jaqu_14170</name>
</gene>
<accession>A0A0D1DAG7</accession>
<evidence type="ECO:0008006" key="4">
    <source>
        <dbReference type="Google" id="ProtNLM"/>
    </source>
</evidence>
<protein>
    <recommendedName>
        <fullName evidence="4">Periplasmic heavy metal sensor</fullName>
    </recommendedName>
</protein>
<sequence>MKRGWMPWALAVSVAINLAVLGAIGGAWLVGDRTDLRRDRAAGVPTLLRGLTREERRALRSSIGPREQRTAGAQLDLPAMLRQEPFDEVAFREALDARRAIQGARAARGIEALATLIAELSPERRAALADHLERGRRFPRSQ</sequence>
<dbReference type="Proteomes" id="UP000032232">
    <property type="component" value="Unassembled WGS sequence"/>
</dbReference>
<keyword evidence="1" id="KW-0472">Membrane</keyword>
<dbReference type="Pfam" id="PF13801">
    <property type="entry name" value="Metal_resist"/>
    <property type="match status" value="1"/>
</dbReference>
<reference evidence="2 3" key="1">
    <citation type="submission" date="2015-02" db="EMBL/GenBank/DDBJ databases">
        <title>Genome Sequence of Jannaschia aquimarina DSM28248, a member of the Roseobacter clade.</title>
        <authorList>
            <person name="Voget S."/>
            <person name="Daniel R."/>
        </authorList>
    </citation>
    <scope>NUCLEOTIDE SEQUENCE [LARGE SCALE GENOMIC DNA]</scope>
    <source>
        <strain evidence="2 3">GSW-M26</strain>
    </source>
</reference>
<evidence type="ECO:0000256" key="1">
    <source>
        <dbReference type="SAM" id="Phobius"/>
    </source>
</evidence>
<proteinExistence type="predicted"/>
<organism evidence="2 3">
    <name type="scientific">Jannaschia aquimarina</name>
    <dbReference type="NCBI Taxonomy" id="935700"/>
    <lineage>
        <taxon>Bacteria</taxon>
        <taxon>Pseudomonadati</taxon>
        <taxon>Pseudomonadota</taxon>
        <taxon>Alphaproteobacteria</taxon>
        <taxon>Rhodobacterales</taxon>
        <taxon>Roseobacteraceae</taxon>
        <taxon>Jannaschia</taxon>
    </lineage>
</organism>
<keyword evidence="1" id="KW-1133">Transmembrane helix</keyword>
<evidence type="ECO:0000313" key="2">
    <source>
        <dbReference type="EMBL" id="KIT16918.1"/>
    </source>
</evidence>